<evidence type="ECO:0000256" key="3">
    <source>
        <dbReference type="ARBA" id="ARBA00008281"/>
    </source>
</evidence>
<dbReference type="NCBIfam" id="NF005435">
    <property type="entry name" value="PRK07021.1"/>
    <property type="match status" value="1"/>
</dbReference>
<evidence type="ECO:0000256" key="10">
    <source>
        <dbReference type="RuleBase" id="RU364125"/>
    </source>
</evidence>
<gene>
    <name evidence="11" type="ORF">SAMN05216580_0756</name>
</gene>
<keyword evidence="10" id="KW-0997">Cell inner membrane</keyword>
<dbReference type="GO" id="GO:0005886">
    <property type="term" value="C:plasma membrane"/>
    <property type="evidence" value="ECO:0007669"/>
    <property type="project" value="UniProtKB-SubCell"/>
</dbReference>
<dbReference type="InterPro" id="IPR005503">
    <property type="entry name" value="FliL"/>
</dbReference>
<keyword evidence="11" id="KW-0966">Cell projection</keyword>
<comment type="subcellular location">
    <subcellularLocation>
        <location evidence="10">Cell inner membrane</location>
    </subcellularLocation>
    <subcellularLocation>
        <location evidence="2">Cell membrane</location>
        <topology evidence="2">Single-pass membrane protein</topology>
    </subcellularLocation>
</comment>
<evidence type="ECO:0000256" key="2">
    <source>
        <dbReference type="ARBA" id="ARBA00004162"/>
    </source>
</evidence>
<dbReference type="GO" id="GO:0006935">
    <property type="term" value="P:chemotaxis"/>
    <property type="evidence" value="ECO:0007669"/>
    <property type="project" value="UniProtKB-KW"/>
</dbReference>
<keyword evidence="5 10" id="KW-0145">Chemotaxis</keyword>
<evidence type="ECO:0000256" key="6">
    <source>
        <dbReference type="ARBA" id="ARBA00022692"/>
    </source>
</evidence>
<dbReference type="GO" id="GO:0071978">
    <property type="term" value="P:bacterial-type flagellum-dependent swarming motility"/>
    <property type="evidence" value="ECO:0007669"/>
    <property type="project" value="TreeGrafter"/>
</dbReference>
<protein>
    <recommendedName>
        <fullName evidence="10">Flagellar protein FliL</fullName>
    </recommendedName>
</protein>
<evidence type="ECO:0000313" key="11">
    <source>
        <dbReference type="EMBL" id="SDT97076.1"/>
    </source>
</evidence>
<dbReference type="PANTHER" id="PTHR35091:SF2">
    <property type="entry name" value="FLAGELLAR PROTEIN FLIL"/>
    <property type="match status" value="1"/>
</dbReference>
<dbReference type="Proteomes" id="UP000243063">
    <property type="component" value="Chromosome I"/>
</dbReference>
<dbReference type="Pfam" id="PF03748">
    <property type="entry name" value="FliL"/>
    <property type="match status" value="1"/>
</dbReference>
<evidence type="ECO:0000313" key="12">
    <source>
        <dbReference type="Proteomes" id="UP000243063"/>
    </source>
</evidence>
<evidence type="ECO:0000256" key="5">
    <source>
        <dbReference type="ARBA" id="ARBA00022500"/>
    </source>
</evidence>
<dbReference type="GO" id="GO:0009425">
    <property type="term" value="C:bacterial-type flagellum basal body"/>
    <property type="evidence" value="ECO:0007669"/>
    <property type="project" value="InterPro"/>
</dbReference>
<name>A0A1H2EPM7_9GAMM</name>
<dbReference type="RefSeq" id="WP_090212227.1">
    <property type="nucleotide sequence ID" value="NZ_LT629780.1"/>
</dbReference>
<keyword evidence="7 10" id="KW-0283">Flagellar rotation</keyword>
<evidence type="ECO:0000256" key="9">
    <source>
        <dbReference type="ARBA" id="ARBA00023136"/>
    </source>
</evidence>
<evidence type="ECO:0000256" key="4">
    <source>
        <dbReference type="ARBA" id="ARBA00022475"/>
    </source>
</evidence>
<evidence type="ECO:0000256" key="1">
    <source>
        <dbReference type="ARBA" id="ARBA00002254"/>
    </source>
</evidence>
<evidence type="ECO:0000256" key="8">
    <source>
        <dbReference type="ARBA" id="ARBA00022989"/>
    </source>
</evidence>
<keyword evidence="8 10" id="KW-1133">Transmembrane helix</keyword>
<dbReference type="STRING" id="1245526.SAMN05216580_0756"/>
<feature type="transmembrane region" description="Helical" evidence="10">
    <location>
        <begin position="12"/>
        <end position="35"/>
    </location>
</feature>
<keyword evidence="4" id="KW-1003">Cell membrane</keyword>
<comment type="similarity">
    <text evidence="3 10">Belongs to the FliL family.</text>
</comment>
<dbReference type="EMBL" id="LT629780">
    <property type="protein sequence ID" value="SDT97076.1"/>
    <property type="molecule type" value="Genomic_DNA"/>
</dbReference>
<reference evidence="12" key="1">
    <citation type="submission" date="2016-10" db="EMBL/GenBank/DDBJ databases">
        <authorList>
            <person name="Varghese N."/>
            <person name="Submissions S."/>
        </authorList>
    </citation>
    <scope>NUCLEOTIDE SEQUENCE [LARGE SCALE GENOMIC DNA]</scope>
    <source>
        <strain evidence="12">CCTCC 2012022</strain>
    </source>
</reference>
<keyword evidence="6 10" id="KW-0812">Transmembrane</keyword>
<keyword evidence="9 10" id="KW-0472">Membrane</keyword>
<keyword evidence="12" id="KW-1185">Reference proteome</keyword>
<dbReference type="OrthoDB" id="5616092at2"/>
<evidence type="ECO:0000256" key="7">
    <source>
        <dbReference type="ARBA" id="ARBA00022779"/>
    </source>
</evidence>
<dbReference type="AlphaFoldDB" id="A0A1H2EPM7"/>
<keyword evidence="11" id="KW-0969">Cilium</keyword>
<accession>A0A1H2EPM7</accession>
<comment type="function">
    <text evidence="1 10">Controls the rotational direction of flagella during chemotaxis.</text>
</comment>
<keyword evidence="11" id="KW-0282">Flagellum</keyword>
<organism evidence="11 12">
    <name type="scientific">Geopseudomonas guangdongensis</name>
    <dbReference type="NCBI Taxonomy" id="1245526"/>
    <lineage>
        <taxon>Bacteria</taxon>
        <taxon>Pseudomonadati</taxon>
        <taxon>Pseudomonadota</taxon>
        <taxon>Gammaproteobacteria</taxon>
        <taxon>Pseudomonadales</taxon>
        <taxon>Pseudomonadaceae</taxon>
        <taxon>Geopseudomonas</taxon>
    </lineage>
</organism>
<dbReference type="PANTHER" id="PTHR35091">
    <property type="entry name" value="FLAGELLAR PROTEIN FLIL"/>
    <property type="match status" value="1"/>
</dbReference>
<sequence>MSNPRPAAKKNTWLMPLLLAVIAAGGSAAGMYYFMVKRGMSDFGMTPAAAQPIQAAQPIFVPISPFTVNLQSERRQPHLLYIGLSLQVSDKQTQEFLLQHMPQIRSRLLMLMAGQKAEELITPNGKDVLSAQILGLFQTPLATPQPPLGVIDVLYTDFIVQ</sequence>
<proteinExistence type="inferred from homology"/>